<evidence type="ECO:0000256" key="7">
    <source>
        <dbReference type="SAM" id="Phobius"/>
    </source>
</evidence>
<feature type="compositionally biased region" description="Polar residues" evidence="6">
    <location>
        <begin position="93"/>
        <end position="107"/>
    </location>
</feature>
<evidence type="ECO:0000313" key="9">
    <source>
        <dbReference type="EMBL" id="ETS62715.1"/>
    </source>
</evidence>
<feature type="compositionally biased region" description="Low complexity" evidence="6">
    <location>
        <begin position="124"/>
        <end position="137"/>
    </location>
</feature>
<feature type="transmembrane region" description="Helical" evidence="7">
    <location>
        <begin position="325"/>
        <end position="347"/>
    </location>
</feature>
<dbReference type="PROSITE" id="PS51469">
    <property type="entry name" value="SUN"/>
    <property type="match status" value="1"/>
</dbReference>
<sequence>MPPRTSARGTPTPRRSPRISARSETPDARHAAAPTTPRRQLSPEMSRQLSPAGAGFQSRRPLPNLGALAGASMNTSIKQEDASTSYYVREPSNHNGTTSPAPYQSSLLRGDQRAFNDPRDVSHSHSASLSIFSSGSSDLTDYQQEEREAARMQTNGSRIQPPVQVQPIVTRRVSAQRKARTSLDDRPYRPGSDDDDDDDDNIGSPTRRRRKGRNSGSLSAYDQGKIDNLRWRNGTAKGTTKKSRGRNSLNSQSAEHDVNSGSEDGQDDDDDDDDDAGAASGKETRFDGASDEEIDEPVALVAGKPAEATRPQDAQPNQPSLPVRLALGVFRLLTRLVGALLSVLLWLPLVAGRKLWRAVATTSWKDLLARLAFLLTIGVAVLVAYGFGCGGIEGLSLRFPSISPSHPVSVPSDGDFLHRTSLLDRENRRLRADLQRLTNRLDELSSSIESQISSRLQTASAKIVADAEARKDAELSRLTASTKRQVSRLAQDELRSIQESVSNNVETMLRDLDRKIDGQLKRRADDTEGKFFAQLEREVGKIAKYANDEVNAKLAQSFDQTFLSELIEDRLERYSRDRTGRVDWAAVTSGAWVGEQGTVHRGYRYNSVWNLKAYLAQGRKVPIGEPVKAITPGAGLGADNCWMTGWNSMIDVNLAAPKVVDEVVLEHPLPGMARTAPRRVIVWGTVDESDRDYYRQYRRKLAPTAREYFAQVLPEPFLSAVPAEYADEAPLLLAWFEYRADGNTLQTFNLTDEAKAYPYGVEATRWQFIDGWARNPPLCIHRLRVHGEQWPLFAQQSD</sequence>
<dbReference type="GO" id="GO:0034993">
    <property type="term" value="C:meiotic nuclear membrane microtubule tethering complex"/>
    <property type="evidence" value="ECO:0007669"/>
    <property type="project" value="TreeGrafter"/>
</dbReference>
<evidence type="ECO:0000256" key="3">
    <source>
        <dbReference type="ARBA" id="ARBA00022989"/>
    </source>
</evidence>
<accession>W3VMK0</accession>
<dbReference type="Gene3D" id="2.60.120.260">
    <property type="entry name" value="Galactose-binding domain-like"/>
    <property type="match status" value="1"/>
</dbReference>
<organism evidence="9 10">
    <name type="scientific">Moesziomyces aphidis</name>
    <name type="common">Pseudozyma aphidis</name>
    <dbReference type="NCBI Taxonomy" id="84754"/>
    <lineage>
        <taxon>Eukaryota</taxon>
        <taxon>Fungi</taxon>
        <taxon>Dikarya</taxon>
        <taxon>Basidiomycota</taxon>
        <taxon>Ustilaginomycotina</taxon>
        <taxon>Ustilaginomycetes</taxon>
        <taxon>Ustilaginales</taxon>
        <taxon>Ustilaginaceae</taxon>
        <taxon>Moesziomyces</taxon>
    </lineage>
</organism>
<reference evidence="9 10" key="1">
    <citation type="journal article" date="2014" name="Genome Announc.">
        <title>Genome sequence of the basidiomycetous fungus Pseudozyma aphidis DSM70725, an efficient producer of biosurfactant mannosylerythritol lipids.</title>
        <authorList>
            <person name="Lorenz S."/>
            <person name="Guenther M."/>
            <person name="Grumaz C."/>
            <person name="Rupp S."/>
            <person name="Zibek S."/>
            <person name="Sohn K."/>
        </authorList>
    </citation>
    <scope>NUCLEOTIDE SEQUENCE [LARGE SCALE GENOMIC DNA]</scope>
    <source>
        <strain evidence="10">ATCC 32657 / CBS 517.83 / DSM 70725 / JCM 10318 / NBRC 10182 / NRRL Y-7954 / St-0401</strain>
    </source>
</reference>
<evidence type="ECO:0000256" key="6">
    <source>
        <dbReference type="SAM" id="MobiDB-lite"/>
    </source>
</evidence>
<comment type="caution">
    <text evidence="9">The sequence shown here is derived from an EMBL/GenBank/DDBJ whole genome shotgun (WGS) entry which is preliminary data.</text>
</comment>
<feature type="region of interest" description="Disordered" evidence="6">
    <location>
        <begin position="1"/>
        <end position="290"/>
    </location>
</feature>
<protein>
    <recommendedName>
        <fullName evidence="8">SUN domain-containing protein</fullName>
    </recommendedName>
</protein>
<gene>
    <name evidence="9" type="ORF">PaG_02453</name>
</gene>
<proteinExistence type="predicted"/>
<feature type="compositionally biased region" description="Basic and acidic residues" evidence="6">
    <location>
        <begin position="110"/>
        <end position="123"/>
    </location>
</feature>
<keyword evidence="4 7" id="KW-0472">Membrane</keyword>
<dbReference type="Pfam" id="PF07738">
    <property type="entry name" value="Sad1_UNC"/>
    <property type="match status" value="1"/>
</dbReference>
<keyword evidence="10" id="KW-1185">Reference proteome</keyword>
<feature type="domain" description="SUN" evidence="8">
    <location>
        <begin position="563"/>
        <end position="790"/>
    </location>
</feature>
<feature type="compositionally biased region" description="Polar residues" evidence="6">
    <location>
        <begin position="246"/>
        <end position="263"/>
    </location>
</feature>
<dbReference type="InterPro" id="IPR045119">
    <property type="entry name" value="SUN1-5"/>
</dbReference>
<evidence type="ECO:0000259" key="8">
    <source>
        <dbReference type="PROSITE" id="PS51469"/>
    </source>
</evidence>
<name>W3VMK0_MOEAP</name>
<dbReference type="HOGENOM" id="CLU_390391_0_0_1"/>
<comment type="subcellular location">
    <subcellularLocation>
        <location evidence="1">Membrane</location>
    </subcellularLocation>
</comment>
<dbReference type="PANTHER" id="PTHR12911:SF8">
    <property type="entry name" value="KLAROID PROTEIN-RELATED"/>
    <property type="match status" value="1"/>
</dbReference>
<evidence type="ECO:0000256" key="2">
    <source>
        <dbReference type="ARBA" id="ARBA00022692"/>
    </source>
</evidence>
<feature type="transmembrane region" description="Helical" evidence="7">
    <location>
        <begin position="367"/>
        <end position="388"/>
    </location>
</feature>
<keyword evidence="3 7" id="KW-1133">Transmembrane helix</keyword>
<dbReference type="Proteomes" id="UP000019462">
    <property type="component" value="Unassembled WGS sequence"/>
</dbReference>
<keyword evidence="5" id="KW-0175">Coiled coil</keyword>
<evidence type="ECO:0000256" key="5">
    <source>
        <dbReference type="SAM" id="Coils"/>
    </source>
</evidence>
<evidence type="ECO:0000313" key="10">
    <source>
        <dbReference type="Proteomes" id="UP000019462"/>
    </source>
</evidence>
<dbReference type="InterPro" id="IPR012919">
    <property type="entry name" value="SUN_dom"/>
</dbReference>
<feature type="compositionally biased region" description="Polar residues" evidence="6">
    <location>
        <begin position="72"/>
        <end position="86"/>
    </location>
</feature>
<feature type="coiled-coil region" evidence="5">
    <location>
        <begin position="420"/>
        <end position="454"/>
    </location>
</feature>
<evidence type="ECO:0000256" key="1">
    <source>
        <dbReference type="ARBA" id="ARBA00004370"/>
    </source>
</evidence>
<feature type="compositionally biased region" description="Acidic residues" evidence="6">
    <location>
        <begin position="264"/>
        <end position="276"/>
    </location>
</feature>
<dbReference type="PANTHER" id="PTHR12911">
    <property type="entry name" value="SAD1/UNC-84-LIKE PROTEIN-RELATED"/>
    <property type="match status" value="1"/>
</dbReference>
<feature type="compositionally biased region" description="Basic and acidic residues" evidence="6">
    <location>
        <begin position="181"/>
        <end position="192"/>
    </location>
</feature>
<dbReference type="OrthoDB" id="342281at2759"/>
<evidence type="ECO:0000256" key="4">
    <source>
        <dbReference type="ARBA" id="ARBA00023136"/>
    </source>
</evidence>
<dbReference type="AlphaFoldDB" id="W3VMK0"/>
<dbReference type="EMBL" id="AWNI01000009">
    <property type="protein sequence ID" value="ETS62715.1"/>
    <property type="molecule type" value="Genomic_DNA"/>
</dbReference>
<keyword evidence="2 7" id="KW-0812">Transmembrane</keyword>
<dbReference type="GO" id="GO:0043495">
    <property type="term" value="F:protein-membrane adaptor activity"/>
    <property type="evidence" value="ECO:0007669"/>
    <property type="project" value="TreeGrafter"/>
</dbReference>